<dbReference type="PRINTS" id="PR00047">
    <property type="entry name" value="STROIDFINGER"/>
</dbReference>
<evidence type="ECO:0000256" key="6">
    <source>
        <dbReference type="ARBA" id="ARBA00023163"/>
    </source>
</evidence>
<organism evidence="10 11">
    <name type="scientific">Rodentolepis nana</name>
    <name type="common">Dwarf tapeworm</name>
    <name type="synonym">Hymenolepis nana</name>
    <dbReference type="NCBI Taxonomy" id="102285"/>
    <lineage>
        <taxon>Eukaryota</taxon>
        <taxon>Metazoa</taxon>
        <taxon>Spiralia</taxon>
        <taxon>Lophotrochozoa</taxon>
        <taxon>Platyhelminthes</taxon>
        <taxon>Cestoda</taxon>
        <taxon>Eucestoda</taxon>
        <taxon>Cyclophyllidea</taxon>
        <taxon>Hymenolepididae</taxon>
        <taxon>Rodentolepis</taxon>
    </lineage>
</organism>
<accession>A0A3P7TAE6</accession>
<dbReference type="GO" id="GO:0008270">
    <property type="term" value="F:zinc ion binding"/>
    <property type="evidence" value="ECO:0007669"/>
    <property type="project" value="UniProtKB-KW"/>
</dbReference>
<dbReference type="PANTHER" id="PTHR48092">
    <property type="entry name" value="KNIRPS-RELATED PROTEIN-RELATED"/>
    <property type="match status" value="1"/>
</dbReference>
<keyword evidence="8" id="KW-0539">Nucleus</keyword>
<dbReference type="Pfam" id="PF00105">
    <property type="entry name" value="zf-C4"/>
    <property type="match status" value="1"/>
</dbReference>
<dbReference type="Gene3D" id="3.30.50.10">
    <property type="entry name" value="Erythroid Transcription Factor GATA-1, subunit A"/>
    <property type="match status" value="1"/>
</dbReference>
<dbReference type="PROSITE" id="PS51030">
    <property type="entry name" value="NUCLEAR_REC_DBD_2"/>
    <property type="match status" value="1"/>
</dbReference>
<feature type="domain" description="Nuclear receptor" evidence="9">
    <location>
        <begin position="18"/>
        <end position="93"/>
    </location>
</feature>
<keyword evidence="5" id="KW-0238">DNA-binding</keyword>
<dbReference type="EMBL" id="UZAE01015843">
    <property type="protein sequence ID" value="VDO16679.1"/>
    <property type="molecule type" value="Genomic_DNA"/>
</dbReference>
<protein>
    <recommendedName>
        <fullName evidence="9">Nuclear receptor domain-containing protein</fullName>
    </recommendedName>
</protein>
<dbReference type="SUPFAM" id="SSF57716">
    <property type="entry name" value="Glucocorticoid receptor-like (DNA-binding domain)"/>
    <property type="match status" value="1"/>
</dbReference>
<dbReference type="AlphaFoldDB" id="A0A3P7TAE6"/>
<dbReference type="OrthoDB" id="5771769at2759"/>
<gene>
    <name evidence="10" type="ORF">HNAJ_LOCUS13673</name>
</gene>
<dbReference type="Proteomes" id="UP000278807">
    <property type="component" value="Unassembled WGS sequence"/>
</dbReference>
<evidence type="ECO:0000256" key="4">
    <source>
        <dbReference type="ARBA" id="ARBA00023015"/>
    </source>
</evidence>
<proteinExistence type="predicted"/>
<dbReference type="InterPro" id="IPR001628">
    <property type="entry name" value="Znf_hrmn_rcpt"/>
</dbReference>
<keyword evidence="1" id="KW-0479">Metal-binding</keyword>
<evidence type="ECO:0000256" key="8">
    <source>
        <dbReference type="ARBA" id="ARBA00023242"/>
    </source>
</evidence>
<keyword evidence="3" id="KW-0862">Zinc</keyword>
<dbReference type="CDD" id="cd07179">
    <property type="entry name" value="2DBD_NR_DBD2"/>
    <property type="match status" value="1"/>
</dbReference>
<keyword evidence="6" id="KW-0804">Transcription</keyword>
<dbReference type="InterPro" id="IPR013088">
    <property type="entry name" value="Znf_NHR/GATA"/>
</dbReference>
<evidence type="ECO:0000256" key="2">
    <source>
        <dbReference type="ARBA" id="ARBA00022771"/>
    </source>
</evidence>
<evidence type="ECO:0000313" key="11">
    <source>
        <dbReference type="Proteomes" id="UP000278807"/>
    </source>
</evidence>
<evidence type="ECO:0000256" key="5">
    <source>
        <dbReference type="ARBA" id="ARBA00023125"/>
    </source>
</evidence>
<evidence type="ECO:0000259" key="9">
    <source>
        <dbReference type="PROSITE" id="PS51030"/>
    </source>
</evidence>
<name>A0A3P7TAE6_RODNA</name>
<keyword evidence="7" id="KW-0675">Receptor</keyword>
<dbReference type="GO" id="GO:0043565">
    <property type="term" value="F:sequence-specific DNA binding"/>
    <property type="evidence" value="ECO:0007669"/>
    <property type="project" value="InterPro"/>
</dbReference>
<keyword evidence="11" id="KW-1185">Reference proteome</keyword>
<dbReference type="InterPro" id="IPR050200">
    <property type="entry name" value="Nuclear_hormone_rcpt_NR3"/>
</dbReference>
<evidence type="ECO:0000256" key="3">
    <source>
        <dbReference type="ARBA" id="ARBA00022833"/>
    </source>
</evidence>
<evidence type="ECO:0000256" key="7">
    <source>
        <dbReference type="ARBA" id="ARBA00023170"/>
    </source>
</evidence>
<dbReference type="SMART" id="SM00399">
    <property type="entry name" value="ZnF_C4"/>
    <property type="match status" value="1"/>
</dbReference>
<sequence length="141" mass="15479">MLVPISAPGGEIGCDVSKIPCRVCGGPSSGFHFGALTCEGCKGFFRRTVNSSSIHQCLGNQTCRITPSNRNMCKSCRFKKCLEVGMSQKRESFFVFLSLSSIIGRICLRAVRCVVRLPIGQLTHTTLMTNRFASHITTTER</sequence>
<evidence type="ECO:0000256" key="1">
    <source>
        <dbReference type="ARBA" id="ARBA00022723"/>
    </source>
</evidence>
<keyword evidence="2" id="KW-0863">Zinc-finger</keyword>
<reference evidence="10 11" key="1">
    <citation type="submission" date="2018-11" db="EMBL/GenBank/DDBJ databases">
        <authorList>
            <consortium name="Pathogen Informatics"/>
        </authorList>
    </citation>
    <scope>NUCLEOTIDE SEQUENCE [LARGE SCALE GENOMIC DNA]</scope>
</reference>
<evidence type="ECO:0000313" key="10">
    <source>
        <dbReference type="EMBL" id="VDO16679.1"/>
    </source>
</evidence>
<keyword evidence="4" id="KW-0805">Transcription regulation</keyword>
<dbReference type="GO" id="GO:0003700">
    <property type="term" value="F:DNA-binding transcription factor activity"/>
    <property type="evidence" value="ECO:0007669"/>
    <property type="project" value="InterPro"/>
</dbReference>